<evidence type="ECO:0000313" key="4">
    <source>
        <dbReference type="EMBL" id="MDR7277631.1"/>
    </source>
</evidence>
<name>A0AAE4CAI4_9ACTN</name>
<dbReference type="GO" id="GO:0007059">
    <property type="term" value="P:chromosome segregation"/>
    <property type="evidence" value="ECO:0007669"/>
    <property type="project" value="UniProtKB-KW"/>
</dbReference>
<feature type="compositionally biased region" description="Basic and acidic residues" evidence="2">
    <location>
        <begin position="459"/>
        <end position="478"/>
    </location>
</feature>
<dbReference type="InterPro" id="IPR050336">
    <property type="entry name" value="Chromosome_partition/occlusion"/>
</dbReference>
<dbReference type="Proteomes" id="UP001183643">
    <property type="component" value="Unassembled WGS sequence"/>
</dbReference>
<dbReference type="InterPro" id="IPR036086">
    <property type="entry name" value="ParB/Sulfiredoxin_sf"/>
</dbReference>
<dbReference type="EMBL" id="JAVDYB010000001">
    <property type="protein sequence ID" value="MDR7277631.1"/>
    <property type="molecule type" value="Genomic_DNA"/>
</dbReference>
<evidence type="ECO:0000256" key="2">
    <source>
        <dbReference type="SAM" id="MobiDB-lite"/>
    </source>
</evidence>
<dbReference type="InterPro" id="IPR041468">
    <property type="entry name" value="HTH_ParB/Spo0J"/>
</dbReference>
<keyword evidence="5" id="KW-1185">Reference proteome</keyword>
<dbReference type="InterPro" id="IPR003115">
    <property type="entry name" value="ParB_N"/>
</dbReference>
<reference evidence="4" key="1">
    <citation type="submission" date="2023-07" db="EMBL/GenBank/DDBJ databases">
        <title>Sequencing the genomes of 1000 actinobacteria strains.</title>
        <authorList>
            <person name="Klenk H.-P."/>
        </authorList>
    </citation>
    <scope>NUCLEOTIDE SEQUENCE</scope>
    <source>
        <strain evidence="4">DSM 44707</strain>
    </source>
</reference>
<evidence type="ECO:0000256" key="1">
    <source>
        <dbReference type="ARBA" id="ARBA00022829"/>
    </source>
</evidence>
<dbReference type="PANTHER" id="PTHR33375:SF1">
    <property type="entry name" value="CHROMOSOME-PARTITIONING PROTEIN PARB-RELATED"/>
    <property type="match status" value="1"/>
</dbReference>
<keyword evidence="1" id="KW-0159">Chromosome partition</keyword>
<dbReference type="GO" id="GO:0045881">
    <property type="term" value="P:positive regulation of sporulation resulting in formation of a cellular spore"/>
    <property type="evidence" value="ECO:0007669"/>
    <property type="project" value="TreeGrafter"/>
</dbReference>
<feature type="region of interest" description="Disordered" evidence="2">
    <location>
        <begin position="502"/>
        <end position="559"/>
    </location>
</feature>
<dbReference type="PANTHER" id="PTHR33375">
    <property type="entry name" value="CHROMOSOME-PARTITIONING PROTEIN PARB-RELATED"/>
    <property type="match status" value="1"/>
</dbReference>
<dbReference type="Gene3D" id="1.10.10.2830">
    <property type="match status" value="1"/>
</dbReference>
<organism evidence="4 5">
    <name type="scientific">Catenuloplanes atrovinosus</name>
    <dbReference type="NCBI Taxonomy" id="137266"/>
    <lineage>
        <taxon>Bacteria</taxon>
        <taxon>Bacillati</taxon>
        <taxon>Actinomycetota</taxon>
        <taxon>Actinomycetes</taxon>
        <taxon>Micromonosporales</taxon>
        <taxon>Micromonosporaceae</taxon>
        <taxon>Catenuloplanes</taxon>
    </lineage>
</organism>
<sequence>MAATSQGNKPYIKDFDPREVLDSNSTAGANIRTSIGELEELAASIGESETGMVQFPILVPREDGTMRLVAGFRRVTAAIEAELESLHFTVRADWAHLPLTDIRAAMIVENTHRKDLTVKEEADAYAQLALDGMPVAQIAKATGRKRDFVEGKLALSKLTDDKAIQLANENRLNPEIAAALQEFEGQPKIQERIIRKVGEYTNLGRWGGEHIANAERAKQQARISTAERMQELRQGGAVILKKKPENFGHSSREADVTTLRDADGNSLDGDKLVFKPGFAAMRDSNQGYPRVVIVCLDPEKHGYTRRSYDRFVTDEARAEEERAEAARTARAEALAAAAQVRHRFYAETYGNARSKLAKAILAQAQRLAAMAPGSLSFYGDGNRLVTSISGTDPDTVTEATSTDRIHRILIARYVVYRERKLTAAIAYDRPDHEAAAWLDQLVAAGYELSETETTARATLRGEHLDTADPRTSTDDHTRPCPQCGADIDEWCDDECALYDTSDEYEAAPVPDETVDDPGDTRPPLAVIDGAPDTDQDGETADPAAQPDHLPADDQLAHAA</sequence>
<feature type="region of interest" description="Disordered" evidence="2">
    <location>
        <begin position="454"/>
        <end position="479"/>
    </location>
</feature>
<protein>
    <submittedName>
        <fullName evidence="4">ParB family chromosome partitioning protein</fullName>
    </submittedName>
</protein>
<proteinExistence type="predicted"/>
<dbReference type="Gene3D" id="3.90.1530.30">
    <property type="match status" value="1"/>
</dbReference>
<dbReference type="SMART" id="SM00470">
    <property type="entry name" value="ParB"/>
    <property type="match status" value="1"/>
</dbReference>
<gene>
    <name evidence="4" type="ORF">J2S41_004409</name>
</gene>
<evidence type="ECO:0000313" key="5">
    <source>
        <dbReference type="Proteomes" id="UP001183643"/>
    </source>
</evidence>
<evidence type="ECO:0000259" key="3">
    <source>
        <dbReference type="SMART" id="SM00470"/>
    </source>
</evidence>
<feature type="domain" description="ParB-like N-terminal" evidence="3">
    <location>
        <begin position="14"/>
        <end position="111"/>
    </location>
</feature>
<comment type="caution">
    <text evidence="4">The sequence shown here is derived from an EMBL/GenBank/DDBJ whole genome shotgun (WGS) entry which is preliminary data.</text>
</comment>
<feature type="compositionally biased region" description="Basic and acidic residues" evidence="2">
    <location>
        <begin position="549"/>
        <end position="559"/>
    </location>
</feature>
<dbReference type="GO" id="GO:0005694">
    <property type="term" value="C:chromosome"/>
    <property type="evidence" value="ECO:0007669"/>
    <property type="project" value="TreeGrafter"/>
</dbReference>
<dbReference type="SUPFAM" id="SSF110849">
    <property type="entry name" value="ParB/Sulfiredoxin"/>
    <property type="match status" value="1"/>
</dbReference>
<dbReference type="SUPFAM" id="SSF109709">
    <property type="entry name" value="KorB DNA-binding domain-like"/>
    <property type="match status" value="1"/>
</dbReference>
<dbReference type="Pfam" id="PF17762">
    <property type="entry name" value="HTH_ParB"/>
    <property type="match status" value="1"/>
</dbReference>
<dbReference type="RefSeq" id="WP_310370037.1">
    <property type="nucleotide sequence ID" value="NZ_JAVDYB010000001.1"/>
</dbReference>
<accession>A0AAE4CAI4</accession>
<dbReference type="AlphaFoldDB" id="A0AAE4CAI4"/>